<dbReference type="OrthoDB" id="2441228at2759"/>
<proteinExistence type="predicted"/>
<protein>
    <recommendedName>
        <fullName evidence="4">Ion transport domain-containing protein</fullName>
    </recommendedName>
</protein>
<keyword evidence="3" id="KW-1185">Reference proteome</keyword>
<organism evidence="2 3">
    <name type="scientific">Gigaspora rosea</name>
    <dbReference type="NCBI Taxonomy" id="44941"/>
    <lineage>
        <taxon>Eukaryota</taxon>
        <taxon>Fungi</taxon>
        <taxon>Fungi incertae sedis</taxon>
        <taxon>Mucoromycota</taxon>
        <taxon>Glomeromycotina</taxon>
        <taxon>Glomeromycetes</taxon>
        <taxon>Diversisporales</taxon>
        <taxon>Gigasporaceae</taxon>
        <taxon>Gigaspora</taxon>
    </lineage>
</organism>
<dbReference type="Proteomes" id="UP000266673">
    <property type="component" value="Unassembled WGS sequence"/>
</dbReference>
<dbReference type="STRING" id="44941.A0A397W608"/>
<evidence type="ECO:0000313" key="2">
    <source>
        <dbReference type="EMBL" id="RIB27713.1"/>
    </source>
</evidence>
<keyword evidence="1" id="KW-1133">Transmembrane helix</keyword>
<evidence type="ECO:0000313" key="3">
    <source>
        <dbReference type="Proteomes" id="UP000266673"/>
    </source>
</evidence>
<name>A0A397W608_9GLOM</name>
<evidence type="ECO:0008006" key="4">
    <source>
        <dbReference type="Google" id="ProtNLM"/>
    </source>
</evidence>
<keyword evidence="1" id="KW-0472">Membrane</keyword>
<feature type="transmembrane region" description="Helical" evidence="1">
    <location>
        <begin position="750"/>
        <end position="774"/>
    </location>
</feature>
<dbReference type="AlphaFoldDB" id="A0A397W608"/>
<feature type="transmembrane region" description="Helical" evidence="1">
    <location>
        <begin position="638"/>
        <end position="665"/>
    </location>
</feature>
<comment type="caution">
    <text evidence="2">The sequence shown here is derived from an EMBL/GenBank/DDBJ whole genome shotgun (WGS) entry which is preliminary data.</text>
</comment>
<dbReference type="EMBL" id="QKWP01000090">
    <property type="protein sequence ID" value="RIB27713.1"/>
    <property type="molecule type" value="Genomic_DNA"/>
</dbReference>
<gene>
    <name evidence="2" type="ORF">C2G38_2159896</name>
</gene>
<feature type="transmembrane region" description="Helical" evidence="1">
    <location>
        <begin position="677"/>
        <end position="699"/>
    </location>
</feature>
<accession>A0A397W608</accession>
<evidence type="ECO:0000256" key="1">
    <source>
        <dbReference type="SAM" id="Phobius"/>
    </source>
</evidence>
<keyword evidence="1" id="KW-0812">Transmembrane</keyword>
<reference evidence="2 3" key="1">
    <citation type="submission" date="2018-06" db="EMBL/GenBank/DDBJ databases">
        <title>Comparative genomics reveals the genomic features of Rhizophagus irregularis, R. cerebriforme, R. diaphanum and Gigaspora rosea, and their symbiotic lifestyle signature.</title>
        <authorList>
            <person name="Morin E."/>
            <person name="San Clemente H."/>
            <person name="Chen E.C.H."/>
            <person name="De La Providencia I."/>
            <person name="Hainaut M."/>
            <person name="Kuo A."/>
            <person name="Kohler A."/>
            <person name="Murat C."/>
            <person name="Tang N."/>
            <person name="Roy S."/>
            <person name="Loubradou J."/>
            <person name="Henrissat B."/>
            <person name="Grigoriev I.V."/>
            <person name="Corradi N."/>
            <person name="Roux C."/>
            <person name="Martin F.M."/>
        </authorList>
    </citation>
    <scope>NUCLEOTIDE SEQUENCE [LARGE SCALE GENOMIC DNA]</scope>
    <source>
        <strain evidence="2 3">DAOM 194757</strain>
    </source>
</reference>
<sequence length="865" mass="102707">MSACIYSIKDQMYLKFEDYYSLKEQVEHGLSGNIKNEFLNAKEYEIKLSDQKHIVLMPYNDGHRHAGHREVKILKHHDYKKEIVESNFIVKGDKDNKDNYFLLVRGEKNDGDTKNLTGYMFESNNVGYNITKCYFLFFDGREFLFSICEQNYFCLLDPYIFNGEYNEERSEYPYIFINKETEKISEHPNIFTDEETEETFKLKLHQPCIINYNTIFYIYENELKLQNFPKVWKDKLNDIRSNCVAEEVLKEIDESTKSISHQHYDKWNISENDQNNILLSYNNVDKISINIPYTEINRIKRLKNNDLLIIVVRNEHENGPSEKNIYIWTIKENFKEMQKIRLNYFWSNPKSFKEEESFKEEYKGYLPYLFPPKFEFELKGENMQDFNKLMIEDYINSRSKLSLYGKYLMKHLLEKNNSESIEKLLKNIINFTMKNNDGNFISNIPLMKIITYNLRTLSQYPDTINWFLSRIVFFVPDNTLSEIINLNSTSYHLQKFGEYPNISDIDLISLKIEIFLNPSRSDELREIKSKEGYVLYLCAKLIYSLLPFTVYFSPFGYSVDTNLYELWSGEAIIFYKWNTCFSFCHFASKFAKNEKYKLPILTRLAMIFLLNSAADIISHPKSNSGWVYEIVDNIYIDYSAEIIFAILLFELKILFNLHIFEFFGIEFAIIFGAFSEVWPFVVTLGLFTFMITFSLHILLKLNTNLSDQNIPWNMADYILFSYTTLTGDSDIISSYATYNNNQALSLYRDLLFILLIVISFFITIYMMNLFIGVLSNKIGDLNNKNSFLRHKAKTLFRIEQSYLLDYQRQKKDWFPEIMFFEAHLDELRKVVRQIQNNTWPGLYKPYISPVLLDAIQMKSEPDEDD</sequence>